<dbReference type="Proteomes" id="UP001152888">
    <property type="component" value="Unassembled WGS sequence"/>
</dbReference>
<keyword evidence="3" id="KW-1185">Reference proteome</keyword>
<organism evidence="2 3">
    <name type="scientific">Acanthoscelides obtectus</name>
    <name type="common">Bean weevil</name>
    <name type="synonym">Bruchus obtectus</name>
    <dbReference type="NCBI Taxonomy" id="200917"/>
    <lineage>
        <taxon>Eukaryota</taxon>
        <taxon>Metazoa</taxon>
        <taxon>Ecdysozoa</taxon>
        <taxon>Arthropoda</taxon>
        <taxon>Hexapoda</taxon>
        <taxon>Insecta</taxon>
        <taxon>Pterygota</taxon>
        <taxon>Neoptera</taxon>
        <taxon>Endopterygota</taxon>
        <taxon>Coleoptera</taxon>
        <taxon>Polyphaga</taxon>
        <taxon>Cucujiformia</taxon>
        <taxon>Chrysomeloidea</taxon>
        <taxon>Chrysomelidae</taxon>
        <taxon>Bruchinae</taxon>
        <taxon>Bruchini</taxon>
        <taxon>Acanthoscelides</taxon>
    </lineage>
</organism>
<protein>
    <submittedName>
        <fullName evidence="2">Uncharacterized protein</fullName>
    </submittedName>
</protein>
<dbReference type="EMBL" id="CAKOFQ010006958">
    <property type="protein sequence ID" value="CAH1984502.1"/>
    <property type="molecule type" value="Genomic_DNA"/>
</dbReference>
<dbReference type="AlphaFoldDB" id="A0A9P0KUN2"/>
<feature type="region of interest" description="Disordered" evidence="1">
    <location>
        <begin position="1"/>
        <end position="20"/>
    </location>
</feature>
<gene>
    <name evidence="2" type="ORF">ACAOBT_LOCUS16131</name>
</gene>
<name>A0A9P0KUN2_ACAOB</name>
<accession>A0A9P0KUN2</accession>
<evidence type="ECO:0000313" key="3">
    <source>
        <dbReference type="Proteomes" id="UP001152888"/>
    </source>
</evidence>
<comment type="caution">
    <text evidence="2">The sequence shown here is derived from an EMBL/GenBank/DDBJ whole genome shotgun (WGS) entry which is preliminary data.</text>
</comment>
<sequence>METDSGGESPPHTTAIDDNRNLTQAELENIIVFVEAMEGTGIQVGQRRYLQLAKDILLISIKFNQH</sequence>
<reference evidence="2" key="1">
    <citation type="submission" date="2022-03" db="EMBL/GenBank/DDBJ databases">
        <authorList>
            <person name="Sayadi A."/>
        </authorList>
    </citation>
    <scope>NUCLEOTIDE SEQUENCE</scope>
</reference>
<evidence type="ECO:0000313" key="2">
    <source>
        <dbReference type="EMBL" id="CAH1984502.1"/>
    </source>
</evidence>
<proteinExistence type="predicted"/>
<evidence type="ECO:0000256" key="1">
    <source>
        <dbReference type="SAM" id="MobiDB-lite"/>
    </source>
</evidence>